<keyword evidence="1" id="KW-0732">Signal</keyword>
<sequence length="158" mass="17840">MKPYFVAAALFTMFSCQPPASNTPETEEQDTSTVMVTASVETPDQQCYTRISGKDTAYLEFEIKKDTVYGRLEYHLFEKDKNVGGIKGTIADNIIKAEYNFMSEGTFSKRPVIFKVENSQIFEAIPSSFDAQGIPVFDKDQSKLKFEHDPFIKGACKF</sequence>
<feature type="chain" id="PRO_5015139227" description="NlpE-like protein" evidence="1">
    <location>
        <begin position="21"/>
        <end position="158"/>
    </location>
</feature>
<dbReference type="Proteomes" id="UP000240978">
    <property type="component" value="Unassembled WGS sequence"/>
</dbReference>
<dbReference type="RefSeq" id="WP_106600432.1">
    <property type="nucleotide sequence ID" value="NZ_PYGK01000001.1"/>
</dbReference>
<accession>A0A2P8GPJ6</accession>
<evidence type="ECO:0000313" key="3">
    <source>
        <dbReference type="Proteomes" id="UP000240978"/>
    </source>
</evidence>
<organism evidence="2 3">
    <name type="scientific">Chitinophaga ginsengisoli</name>
    <dbReference type="NCBI Taxonomy" id="363837"/>
    <lineage>
        <taxon>Bacteria</taxon>
        <taxon>Pseudomonadati</taxon>
        <taxon>Bacteroidota</taxon>
        <taxon>Chitinophagia</taxon>
        <taxon>Chitinophagales</taxon>
        <taxon>Chitinophagaceae</taxon>
        <taxon>Chitinophaga</taxon>
    </lineage>
</organism>
<dbReference type="EMBL" id="PYGK01000001">
    <property type="protein sequence ID" value="PSL35889.1"/>
    <property type="molecule type" value="Genomic_DNA"/>
</dbReference>
<feature type="signal peptide" evidence="1">
    <location>
        <begin position="1"/>
        <end position="20"/>
    </location>
</feature>
<gene>
    <name evidence="2" type="ORF">CLV42_101651</name>
</gene>
<proteinExistence type="predicted"/>
<name>A0A2P8GPJ6_9BACT</name>
<keyword evidence="3" id="KW-1185">Reference proteome</keyword>
<protein>
    <recommendedName>
        <fullName evidence="4">NlpE-like protein</fullName>
    </recommendedName>
</protein>
<comment type="caution">
    <text evidence="2">The sequence shown here is derived from an EMBL/GenBank/DDBJ whole genome shotgun (WGS) entry which is preliminary data.</text>
</comment>
<evidence type="ECO:0008006" key="4">
    <source>
        <dbReference type="Google" id="ProtNLM"/>
    </source>
</evidence>
<dbReference type="OrthoDB" id="794403at2"/>
<evidence type="ECO:0000256" key="1">
    <source>
        <dbReference type="SAM" id="SignalP"/>
    </source>
</evidence>
<dbReference type="AlphaFoldDB" id="A0A2P8GPJ6"/>
<dbReference type="PROSITE" id="PS51257">
    <property type="entry name" value="PROKAR_LIPOPROTEIN"/>
    <property type="match status" value="1"/>
</dbReference>
<reference evidence="2 3" key="1">
    <citation type="submission" date="2018-03" db="EMBL/GenBank/DDBJ databases">
        <title>Genomic Encyclopedia of Archaeal and Bacterial Type Strains, Phase II (KMG-II): from individual species to whole genera.</title>
        <authorList>
            <person name="Goeker M."/>
        </authorList>
    </citation>
    <scope>NUCLEOTIDE SEQUENCE [LARGE SCALE GENOMIC DNA]</scope>
    <source>
        <strain evidence="2 3">DSM 18107</strain>
    </source>
</reference>
<evidence type="ECO:0000313" key="2">
    <source>
        <dbReference type="EMBL" id="PSL35889.1"/>
    </source>
</evidence>